<dbReference type="InterPro" id="IPR023562">
    <property type="entry name" value="ClpP/TepA"/>
</dbReference>
<proteinExistence type="inferred from homology"/>
<sequence length="187" mass="20383">MPPAPQVFDRLLEHRIVFLGVEVDDAIANEICAKLLLLAAHDPKQDIQLYINSPGGSVTAGFAIYDVMRYITPDVVTVGIGFAASMAQFLLSSGTPGKRFVLPNTRVVMHQPHGGFGGTAADIRRQAEQIVKFKKEMARLTAEQTGHTQEEILRDGDRDAWYDAGEAVEYGFVDAVIESQAALARLA</sequence>
<evidence type="ECO:0000256" key="3">
    <source>
        <dbReference type="ARBA" id="ARBA00022670"/>
    </source>
</evidence>
<dbReference type="InterPro" id="IPR029045">
    <property type="entry name" value="ClpP/crotonase-like_dom_sf"/>
</dbReference>
<evidence type="ECO:0000256" key="2">
    <source>
        <dbReference type="ARBA" id="ARBA00022490"/>
    </source>
</evidence>
<gene>
    <name evidence="6" type="primary">clpP</name>
    <name evidence="8" type="ORF">FPZ11_19105</name>
</gene>
<comment type="catalytic activity">
    <reaction evidence="6">
        <text>Hydrolysis of proteins to small peptides in the presence of ATP and magnesium. alpha-casein is the usual test substrate. In the absence of ATP, only oligopeptides shorter than five residues are hydrolyzed (such as succinyl-Leu-Tyr-|-NHMec, and Leu-Tyr-Leu-|-Tyr-Trp, in which cleavage of the -Tyr-|-Leu- and -Tyr-|-Trp bonds also occurs).</text>
        <dbReference type="EC" id="3.4.21.92"/>
    </reaction>
</comment>
<evidence type="ECO:0000256" key="4">
    <source>
        <dbReference type="ARBA" id="ARBA00022801"/>
    </source>
</evidence>
<keyword evidence="9" id="KW-1185">Reference proteome</keyword>
<dbReference type="KEGG" id="huw:FPZ11_19105"/>
<dbReference type="GO" id="GO:0004252">
    <property type="term" value="F:serine-type endopeptidase activity"/>
    <property type="evidence" value="ECO:0007669"/>
    <property type="project" value="UniProtKB-UniRule"/>
</dbReference>
<dbReference type="CDD" id="cd07017">
    <property type="entry name" value="S14_ClpP_2"/>
    <property type="match status" value="1"/>
</dbReference>
<evidence type="ECO:0000256" key="7">
    <source>
        <dbReference type="RuleBase" id="RU003567"/>
    </source>
</evidence>
<comment type="subcellular location">
    <subcellularLocation>
        <location evidence="6">Cytoplasm</location>
    </subcellularLocation>
</comment>
<dbReference type="GO" id="GO:0009368">
    <property type="term" value="C:endopeptidase Clp complex"/>
    <property type="evidence" value="ECO:0007669"/>
    <property type="project" value="TreeGrafter"/>
</dbReference>
<dbReference type="GO" id="GO:0051117">
    <property type="term" value="F:ATPase binding"/>
    <property type="evidence" value="ECO:0007669"/>
    <property type="project" value="TreeGrafter"/>
</dbReference>
<dbReference type="EMBL" id="CP042305">
    <property type="protein sequence ID" value="QDZ17025.1"/>
    <property type="molecule type" value="Genomic_DNA"/>
</dbReference>
<dbReference type="FunFam" id="3.90.226.10:FF:000002">
    <property type="entry name" value="ATP-dependent Clp protease proteolytic subunit"/>
    <property type="match status" value="1"/>
</dbReference>
<feature type="active site" evidence="6">
    <location>
        <position position="110"/>
    </location>
</feature>
<dbReference type="OrthoDB" id="9802800at2"/>
<dbReference type="HAMAP" id="MF_00444">
    <property type="entry name" value="ClpP"/>
    <property type="match status" value="1"/>
</dbReference>
<accession>A0A5B8MB15</accession>
<evidence type="ECO:0000313" key="8">
    <source>
        <dbReference type="EMBL" id="QDZ17025.1"/>
    </source>
</evidence>
<dbReference type="InterPro" id="IPR001907">
    <property type="entry name" value="ClpP"/>
</dbReference>
<dbReference type="PANTHER" id="PTHR10381">
    <property type="entry name" value="ATP-DEPENDENT CLP PROTEASE PROTEOLYTIC SUBUNIT"/>
    <property type="match status" value="1"/>
</dbReference>
<reference evidence="8 9" key="1">
    <citation type="submission" date="2019-07" db="EMBL/GenBank/DDBJ databases">
        <title>Full genome sequence of Humibacter sp. WJ7-1.</title>
        <authorList>
            <person name="Im W.-T."/>
        </authorList>
    </citation>
    <scope>NUCLEOTIDE SEQUENCE [LARGE SCALE GENOMIC DNA]</scope>
    <source>
        <strain evidence="8 9">WJ7-1</strain>
    </source>
</reference>
<keyword evidence="2 6" id="KW-0963">Cytoplasm</keyword>
<keyword evidence="4 6" id="KW-0378">Hydrolase</keyword>
<dbReference type="NCBIfam" id="NF001368">
    <property type="entry name" value="PRK00277.1"/>
    <property type="match status" value="1"/>
</dbReference>
<organism evidence="8 9">
    <name type="scientific">Humibacter ginsenosidimutans</name>
    <dbReference type="NCBI Taxonomy" id="2599293"/>
    <lineage>
        <taxon>Bacteria</taxon>
        <taxon>Bacillati</taxon>
        <taxon>Actinomycetota</taxon>
        <taxon>Actinomycetes</taxon>
        <taxon>Micrococcales</taxon>
        <taxon>Microbacteriaceae</taxon>
        <taxon>Humibacter</taxon>
    </lineage>
</organism>
<dbReference type="GO" id="GO:0005737">
    <property type="term" value="C:cytoplasm"/>
    <property type="evidence" value="ECO:0007669"/>
    <property type="project" value="UniProtKB-SubCell"/>
</dbReference>
<name>A0A5B8MB15_9MICO</name>
<dbReference type="AlphaFoldDB" id="A0A5B8MB15"/>
<dbReference type="GO" id="GO:0006515">
    <property type="term" value="P:protein quality control for misfolded or incompletely synthesized proteins"/>
    <property type="evidence" value="ECO:0007669"/>
    <property type="project" value="TreeGrafter"/>
</dbReference>
<dbReference type="GO" id="GO:0004176">
    <property type="term" value="F:ATP-dependent peptidase activity"/>
    <property type="evidence" value="ECO:0007669"/>
    <property type="project" value="InterPro"/>
</dbReference>
<evidence type="ECO:0000256" key="1">
    <source>
        <dbReference type="ARBA" id="ARBA00007039"/>
    </source>
</evidence>
<dbReference type="SUPFAM" id="SSF52096">
    <property type="entry name" value="ClpP/crotonase"/>
    <property type="match status" value="1"/>
</dbReference>
<dbReference type="NCBIfam" id="NF009205">
    <property type="entry name" value="PRK12553.1"/>
    <property type="match status" value="1"/>
</dbReference>
<feature type="active site" description="Nucleophile" evidence="6">
    <location>
        <position position="85"/>
    </location>
</feature>
<dbReference type="Gene3D" id="3.90.226.10">
    <property type="entry name" value="2-enoyl-CoA Hydratase, Chain A, domain 1"/>
    <property type="match status" value="1"/>
</dbReference>
<protein>
    <recommendedName>
        <fullName evidence="6 7">ATP-dependent Clp protease proteolytic subunit</fullName>
        <ecNumber evidence="6">3.4.21.92</ecNumber>
    </recommendedName>
    <alternativeName>
        <fullName evidence="6">Endopeptidase Clp</fullName>
    </alternativeName>
</protein>
<evidence type="ECO:0000256" key="5">
    <source>
        <dbReference type="ARBA" id="ARBA00022825"/>
    </source>
</evidence>
<dbReference type="PRINTS" id="PR00127">
    <property type="entry name" value="CLPPROTEASEP"/>
</dbReference>
<dbReference type="PANTHER" id="PTHR10381:SF70">
    <property type="entry name" value="ATP-DEPENDENT CLP PROTEASE PROTEOLYTIC SUBUNIT"/>
    <property type="match status" value="1"/>
</dbReference>
<evidence type="ECO:0000313" key="9">
    <source>
        <dbReference type="Proteomes" id="UP000320216"/>
    </source>
</evidence>
<dbReference type="EC" id="3.4.21.92" evidence="6"/>
<keyword evidence="5 6" id="KW-0720">Serine protease</keyword>
<evidence type="ECO:0000256" key="6">
    <source>
        <dbReference type="HAMAP-Rule" id="MF_00444"/>
    </source>
</evidence>
<comment type="similarity">
    <text evidence="1 6 7">Belongs to the peptidase S14 family.</text>
</comment>
<dbReference type="Pfam" id="PF00574">
    <property type="entry name" value="CLP_protease"/>
    <property type="match status" value="1"/>
</dbReference>
<keyword evidence="3 6" id="KW-0645">Protease</keyword>
<comment type="subunit">
    <text evidence="6">Fourteen ClpP subunits assemble into 2 heptameric rings which stack back to back to give a disk-like structure with a central cavity, resembling the structure of eukaryotic proteasomes.</text>
</comment>
<dbReference type="Proteomes" id="UP000320216">
    <property type="component" value="Chromosome"/>
</dbReference>
<comment type="function">
    <text evidence="6">Cleaves peptides in various proteins in a process that requires ATP hydrolysis. Has a chymotrypsin-like activity. Plays a major role in the degradation of misfolded proteins.</text>
</comment>